<keyword evidence="1" id="KW-0413">Isomerase</keyword>
<organism evidence="3 4">
    <name type="scientific">Lacibacter luteus</name>
    <dbReference type="NCBI Taxonomy" id="2508719"/>
    <lineage>
        <taxon>Bacteria</taxon>
        <taxon>Pseudomonadati</taxon>
        <taxon>Bacteroidota</taxon>
        <taxon>Chitinophagia</taxon>
        <taxon>Chitinophagales</taxon>
        <taxon>Chitinophagaceae</taxon>
        <taxon>Lacibacter</taxon>
    </lineage>
</organism>
<dbReference type="AlphaFoldDB" id="A0A4Q1CIN9"/>
<accession>A0A4Q1CIN9</accession>
<feature type="domain" description="PpiC" evidence="2">
    <location>
        <begin position="132"/>
        <end position="229"/>
    </location>
</feature>
<name>A0A4Q1CIN9_9BACT</name>
<keyword evidence="4" id="KW-1185">Reference proteome</keyword>
<dbReference type="Proteomes" id="UP000290204">
    <property type="component" value="Unassembled WGS sequence"/>
</dbReference>
<comment type="caution">
    <text evidence="3">The sequence shown here is derived from an EMBL/GenBank/DDBJ whole genome shotgun (WGS) entry which is preliminary data.</text>
</comment>
<dbReference type="OrthoDB" id="14196at2"/>
<dbReference type="Gene3D" id="3.10.50.40">
    <property type="match status" value="3"/>
</dbReference>
<dbReference type="PANTHER" id="PTHR47245">
    <property type="entry name" value="PEPTIDYLPROLYL ISOMERASE"/>
    <property type="match status" value="1"/>
</dbReference>
<reference evidence="3 4" key="1">
    <citation type="submission" date="2019-01" db="EMBL/GenBank/DDBJ databases">
        <title>Lacibacter sp. strain TTM-7.</title>
        <authorList>
            <person name="Chen W.-M."/>
        </authorList>
    </citation>
    <scope>NUCLEOTIDE SEQUENCE [LARGE SCALE GENOMIC DNA]</scope>
    <source>
        <strain evidence="3 4">TTM-7</strain>
    </source>
</reference>
<evidence type="ECO:0000313" key="3">
    <source>
        <dbReference type="EMBL" id="RXK60481.1"/>
    </source>
</evidence>
<evidence type="ECO:0000256" key="1">
    <source>
        <dbReference type="PROSITE-ProRule" id="PRU00278"/>
    </source>
</evidence>
<gene>
    <name evidence="3" type="ORF">ESA94_08405</name>
</gene>
<keyword evidence="1" id="KW-0697">Rotamase</keyword>
<dbReference type="Gene3D" id="1.10.4030.10">
    <property type="entry name" value="Porin chaperone SurA, peptide-binding domain"/>
    <property type="match status" value="1"/>
</dbReference>
<dbReference type="Pfam" id="PF00639">
    <property type="entry name" value="Rotamase"/>
    <property type="match status" value="2"/>
</dbReference>
<proteinExistence type="predicted"/>
<dbReference type="PROSITE" id="PS50198">
    <property type="entry name" value="PPIC_PPIASE_2"/>
    <property type="match status" value="2"/>
</dbReference>
<dbReference type="GO" id="GO:0003755">
    <property type="term" value="F:peptidyl-prolyl cis-trans isomerase activity"/>
    <property type="evidence" value="ECO:0007669"/>
    <property type="project" value="UniProtKB-KW"/>
</dbReference>
<dbReference type="InterPro" id="IPR000297">
    <property type="entry name" value="PPIase_PpiC"/>
</dbReference>
<dbReference type="InterPro" id="IPR046357">
    <property type="entry name" value="PPIase_dom_sf"/>
</dbReference>
<protein>
    <recommendedName>
        <fullName evidence="2">PpiC domain-containing protein</fullName>
    </recommendedName>
</protein>
<dbReference type="InterPro" id="IPR050245">
    <property type="entry name" value="PrsA_foldase"/>
</dbReference>
<dbReference type="SUPFAM" id="SSF54534">
    <property type="entry name" value="FKBP-like"/>
    <property type="match status" value="2"/>
</dbReference>
<dbReference type="PANTHER" id="PTHR47245:SF2">
    <property type="entry name" value="PEPTIDYL-PROLYL CIS-TRANS ISOMERASE HP_0175-RELATED"/>
    <property type="match status" value="1"/>
</dbReference>
<dbReference type="EMBL" id="SDHW01000002">
    <property type="protein sequence ID" value="RXK60481.1"/>
    <property type="molecule type" value="Genomic_DNA"/>
</dbReference>
<evidence type="ECO:0000313" key="4">
    <source>
        <dbReference type="Proteomes" id="UP000290204"/>
    </source>
</evidence>
<sequence length="657" mass="73697">MNFCSSNKTIHRKTHNQTCMRYILSLLLLTVVLGSNAQTLFTYGSNKVDKGEFWRAFTKNNTGAADEKAIREYLELFVRFKLKVQAAKDAKLDTLPNIQNDIAAFRAQLAEQFMRNQPEVEALALEALERSASEIEIAHVFVAYGTDSSKAKASIDKAYAQLQTGADFTTTATSFSTNDYVKSTGGYIGYITVFNLPYALENAVYSTAVGSYSKPVAGTNGYHIFKVLNKRASLGKLKAAQILVAVPANATKEEIAEAKTKAEMIYGLVQKGEAFEKLAQTYSDDKLTYSNGGLLPEFEFTRYDATFSTAAFGLKKDGDVSAPVQTVSGFHIIKRIGLTAPPAAKNDRQLLEDYAEKVNNDPRIYVAYNKQKQQILKAVNYKAIPYKEADVWVVTDTTLKATNYISFYKANEQKLLFLLGTKKYSVTDWLKFVKNKQTAGYTPQRSQYKQMMAEFVDETAAQYYKDRLEITNPEIGNQIKEFREGSLLFEIMERKIWSVAPSDSVGLVTYYNKNKAKYNWQPSVNAIVFNCADTAVANRAFAMMKKDPLNWKAHMEMLGGTALADSSRFELNQLPAPEGTVFKAGNFTPVVTNPNDGSSSFCYIIKNYEGKEQRSFDEAKGLVINDYQLELEERWLALLKKKYPVKVNEAVLKSMVK</sequence>
<evidence type="ECO:0000259" key="2">
    <source>
        <dbReference type="PROSITE" id="PS50198"/>
    </source>
</evidence>
<feature type="domain" description="PpiC" evidence="2">
    <location>
        <begin position="234"/>
        <end position="337"/>
    </location>
</feature>